<keyword evidence="6" id="KW-0175">Coiled coil</keyword>
<evidence type="ECO:0000256" key="8">
    <source>
        <dbReference type="SAM" id="SignalP"/>
    </source>
</evidence>
<dbReference type="Gene3D" id="1.20.120.1100">
    <property type="match status" value="1"/>
</dbReference>
<dbReference type="EMBL" id="UYSL01020147">
    <property type="protein sequence ID" value="VDL73064.1"/>
    <property type="molecule type" value="Genomic_DNA"/>
</dbReference>
<dbReference type="PANTHER" id="PTHR31418:SF7">
    <property type="entry name" value="FATTY-ACID AND RETINOL-BINDING PROTEIN 1"/>
    <property type="match status" value="1"/>
</dbReference>
<name>A0A0N4Y1H7_NIPBR</name>
<dbReference type="Pfam" id="PF05823">
    <property type="entry name" value="Gp-FAR-1"/>
    <property type="match status" value="1"/>
</dbReference>
<evidence type="ECO:0000313" key="9">
    <source>
        <dbReference type="EMBL" id="VDL73064.1"/>
    </source>
</evidence>
<comment type="subcellular location">
    <subcellularLocation>
        <location evidence="1">Secreted</location>
    </subcellularLocation>
</comment>
<evidence type="ECO:0000256" key="7">
    <source>
        <dbReference type="ARBA" id="ARBA00023121"/>
    </source>
</evidence>
<evidence type="ECO:0000313" key="10">
    <source>
        <dbReference type="Proteomes" id="UP000271162"/>
    </source>
</evidence>
<protein>
    <recommendedName>
        <fullName evidence="3">Fatty-acid and retinol-binding protein 1</fullName>
    </recommendedName>
</protein>
<keyword evidence="5 8" id="KW-0732">Signal</keyword>
<keyword evidence="4" id="KW-0964">Secreted</keyword>
<accession>A0A0N4Y1H7</accession>
<dbReference type="GO" id="GO:0005576">
    <property type="term" value="C:extracellular region"/>
    <property type="evidence" value="ECO:0007669"/>
    <property type="project" value="UniProtKB-SubCell"/>
</dbReference>
<proteinExistence type="inferred from homology"/>
<organism evidence="11">
    <name type="scientific">Nippostrongylus brasiliensis</name>
    <name type="common">Rat hookworm</name>
    <dbReference type="NCBI Taxonomy" id="27835"/>
    <lineage>
        <taxon>Eukaryota</taxon>
        <taxon>Metazoa</taxon>
        <taxon>Ecdysozoa</taxon>
        <taxon>Nematoda</taxon>
        <taxon>Chromadorea</taxon>
        <taxon>Rhabditida</taxon>
        <taxon>Rhabditina</taxon>
        <taxon>Rhabditomorpha</taxon>
        <taxon>Strongyloidea</taxon>
        <taxon>Heligmosomidae</taxon>
        <taxon>Nippostrongylus</taxon>
    </lineage>
</organism>
<dbReference type="GO" id="GO:0008289">
    <property type="term" value="F:lipid binding"/>
    <property type="evidence" value="ECO:0007669"/>
    <property type="project" value="UniProtKB-KW"/>
</dbReference>
<dbReference type="InterPro" id="IPR008632">
    <property type="entry name" value="Gp-FAR-1"/>
</dbReference>
<evidence type="ECO:0000256" key="6">
    <source>
        <dbReference type="ARBA" id="ARBA00023054"/>
    </source>
</evidence>
<evidence type="ECO:0000256" key="4">
    <source>
        <dbReference type="ARBA" id="ARBA00022525"/>
    </source>
</evidence>
<sequence length="184" mass="20759">MFGMFQLGLFATLCCVVAFTASREKRMSIADEIRGEFFGGYSNASSTNESDPLESELISVFEAVTPKDEDILIDMWKNIEIETLNDALKFLKSKSPSLHEKAEKVRKIIEKKVAALGPEANNFIKKVEKGIWYVRVVSQVAPYRSILQALQKFLKAFEALSPEAKADLENHFPFLTSFIQSLLE</sequence>
<dbReference type="STRING" id="27835.A0A0N4Y1H7"/>
<dbReference type="WBParaSite" id="NBR_0000947401-mRNA-1">
    <property type="protein sequence ID" value="NBR_0000947401-mRNA-1"/>
    <property type="gene ID" value="NBR_0000947401"/>
</dbReference>
<feature type="signal peptide" evidence="8">
    <location>
        <begin position="1"/>
        <end position="22"/>
    </location>
</feature>
<evidence type="ECO:0000256" key="3">
    <source>
        <dbReference type="ARBA" id="ARBA00017453"/>
    </source>
</evidence>
<dbReference type="AlphaFoldDB" id="A0A0N4Y1H7"/>
<feature type="chain" id="PRO_5043125070" description="Fatty-acid and retinol-binding protein 1" evidence="8">
    <location>
        <begin position="23"/>
        <end position="184"/>
    </location>
</feature>
<evidence type="ECO:0000313" key="11">
    <source>
        <dbReference type="WBParaSite" id="NBR_0000947401-mRNA-1"/>
    </source>
</evidence>
<gene>
    <name evidence="9" type="ORF">NBR_LOCUS9475</name>
</gene>
<comment type="similarity">
    <text evidence="2">Belongs to the fatty-acid and retinol-binding protein (FARBP) family.</text>
</comment>
<dbReference type="PANTHER" id="PTHR31418">
    <property type="entry name" value="FATTY-ACID AND RETINOL-BINDING PROTEIN 1"/>
    <property type="match status" value="1"/>
</dbReference>
<reference evidence="11" key="1">
    <citation type="submission" date="2017-02" db="UniProtKB">
        <authorList>
            <consortium name="WormBaseParasite"/>
        </authorList>
    </citation>
    <scope>IDENTIFICATION</scope>
</reference>
<keyword evidence="10" id="KW-1185">Reference proteome</keyword>
<reference evidence="9 10" key="2">
    <citation type="submission" date="2018-11" db="EMBL/GenBank/DDBJ databases">
        <authorList>
            <consortium name="Pathogen Informatics"/>
        </authorList>
    </citation>
    <scope>NUCLEOTIDE SEQUENCE [LARGE SCALE GENOMIC DNA]</scope>
</reference>
<evidence type="ECO:0000256" key="5">
    <source>
        <dbReference type="ARBA" id="ARBA00022729"/>
    </source>
</evidence>
<keyword evidence="7" id="KW-0446">Lipid-binding</keyword>
<dbReference type="Proteomes" id="UP000271162">
    <property type="component" value="Unassembled WGS sequence"/>
</dbReference>
<evidence type="ECO:0000256" key="2">
    <source>
        <dbReference type="ARBA" id="ARBA00006648"/>
    </source>
</evidence>
<evidence type="ECO:0000256" key="1">
    <source>
        <dbReference type="ARBA" id="ARBA00004613"/>
    </source>
</evidence>